<dbReference type="PANTHER" id="PTHR43201:SF5">
    <property type="entry name" value="MEDIUM-CHAIN ACYL-COA LIGASE ACSF2, MITOCHONDRIAL"/>
    <property type="match status" value="1"/>
</dbReference>
<dbReference type="RefSeq" id="WP_190154001.1">
    <property type="nucleotide sequence ID" value="NZ_BMTL01000051.1"/>
</dbReference>
<gene>
    <name evidence="5" type="primary">fadD35</name>
    <name evidence="5" type="ORF">GCM10010269_77400</name>
</gene>
<feature type="domain" description="AMP-dependent synthetase/ligase" evidence="3">
    <location>
        <begin position="28"/>
        <end position="393"/>
    </location>
</feature>
<feature type="domain" description="AMP-binding enzyme C-terminal" evidence="4">
    <location>
        <begin position="444"/>
        <end position="520"/>
    </location>
</feature>
<dbReference type="InterPro" id="IPR042099">
    <property type="entry name" value="ANL_N_sf"/>
</dbReference>
<dbReference type="InterPro" id="IPR020845">
    <property type="entry name" value="AMP-binding_CS"/>
</dbReference>
<dbReference type="PROSITE" id="PS00455">
    <property type="entry name" value="AMP_BINDING"/>
    <property type="match status" value="1"/>
</dbReference>
<dbReference type="EMBL" id="BMTL01000051">
    <property type="protein sequence ID" value="GGS27276.1"/>
    <property type="molecule type" value="Genomic_DNA"/>
</dbReference>
<dbReference type="InterPro" id="IPR025110">
    <property type="entry name" value="AMP-bd_C"/>
</dbReference>
<organism evidence="5 6">
    <name type="scientific">Streptomyces humidus</name>
    <dbReference type="NCBI Taxonomy" id="52259"/>
    <lineage>
        <taxon>Bacteria</taxon>
        <taxon>Bacillati</taxon>
        <taxon>Actinomycetota</taxon>
        <taxon>Actinomycetes</taxon>
        <taxon>Kitasatosporales</taxon>
        <taxon>Streptomycetaceae</taxon>
        <taxon>Streptomyces</taxon>
    </lineage>
</organism>
<dbReference type="AlphaFoldDB" id="A0A918GAI6"/>
<dbReference type="Gene3D" id="3.40.50.12780">
    <property type="entry name" value="N-terminal domain of ligase-like"/>
    <property type="match status" value="1"/>
</dbReference>
<dbReference type="GO" id="GO:0006631">
    <property type="term" value="P:fatty acid metabolic process"/>
    <property type="evidence" value="ECO:0007669"/>
    <property type="project" value="TreeGrafter"/>
</dbReference>
<dbReference type="FunFam" id="3.30.300.30:FF:000008">
    <property type="entry name" value="2,3-dihydroxybenzoate-AMP ligase"/>
    <property type="match status" value="1"/>
</dbReference>
<dbReference type="Proteomes" id="UP000606194">
    <property type="component" value="Unassembled WGS sequence"/>
</dbReference>
<dbReference type="Pfam" id="PF00501">
    <property type="entry name" value="AMP-binding"/>
    <property type="match status" value="1"/>
</dbReference>
<comment type="similarity">
    <text evidence="1">Belongs to the ATP-dependent AMP-binding enzyme family.</text>
</comment>
<evidence type="ECO:0000313" key="5">
    <source>
        <dbReference type="EMBL" id="GGS27276.1"/>
    </source>
</evidence>
<evidence type="ECO:0000256" key="2">
    <source>
        <dbReference type="ARBA" id="ARBA00022598"/>
    </source>
</evidence>
<reference evidence="5" key="1">
    <citation type="journal article" date="2014" name="Int. J. Syst. Evol. Microbiol.">
        <title>Complete genome sequence of Corynebacterium casei LMG S-19264T (=DSM 44701T), isolated from a smear-ripened cheese.</title>
        <authorList>
            <consortium name="US DOE Joint Genome Institute (JGI-PGF)"/>
            <person name="Walter F."/>
            <person name="Albersmeier A."/>
            <person name="Kalinowski J."/>
            <person name="Ruckert C."/>
        </authorList>
    </citation>
    <scope>NUCLEOTIDE SEQUENCE</scope>
    <source>
        <strain evidence="5">JCM 4386</strain>
    </source>
</reference>
<accession>A0A918GAI6</accession>
<evidence type="ECO:0000259" key="4">
    <source>
        <dbReference type="Pfam" id="PF13193"/>
    </source>
</evidence>
<name>A0A918GAI6_9ACTN</name>
<evidence type="ECO:0000259" key="3">
    <source>
        <dbReference type="Pfam" id="PF00501"/>
    </source>
</evidence>
<dbReference type="InterPro" id="IPR045851">
    <property type="entry name" value="AMP-bd_C_sf"/>
</dbReference>
<keyword evidence="2" id="KW-0436">Ligase</keyword>
<dbReference type="PANTHER" id="PTHR43201">
    <property type="entry name" value="ACYL-COA SYNTHETASE"/>
    <property type="match status" value="1"/>
</dbReference>
<evidence type="ECO:0000256" key="1">
    <source>
        <dbReference type="ARBA" id="ARBA00006432"/>
    </source>
</evidence>
<dbReference type="Pfam" id="PF13193">
    <property type="entry name" value="AMP-binding_C"/>
    <property type="match status" value="1"/>
</dbReference>
<dbReference type="InterPro" id="IPR000873">
    <property type="entry name" value="AMP-dep_synth/lig_dom"/>
</dbReference>
<evidence type="ECO:0000313" key="6">
    <source>
        <dbReference type="Proteomes" id="UP000606194"/>
    </source>
</evidence>
<reference evidence="5" key="2">
    <citation type="submission" date="2020-09" db="EMBL/GenBank/DDBJ databases">
        <authorList>
            <person name="Sun Q."/>
            <person name="Ohkuma M."/>
        </authorList>
    </citation>
    <scope>NUCLEOTIDE SEQUENCE</scope>
    <source>
        <strain evidence="5">JCM 4386</strain>
    </source>
</reference>
<dbReference type="Gene3D" id="3.30.300.30">
    <property type="match status" value="1"/>
</dbReference>
<sequence length="539" mass="57344">MREPLTTSLWSRDDSVPLVEYTVGSLLAERASTHGDALALVGTAHGTGEQCRLTYQDLYTEARRVATALLRLAEPGEFVALWAPNVIEWPVIQYGAALAGVTLVALNPVLRADELVYAVNHSGAAVLLHADVSRDYDLAAVAASVPSRCPALREVVSLSARDRWLAESADPPATAAVRDADAPVMLQYTSGTTGLPKGVLLRHRSLVNVAKLTVERAETEPGAVQVNPLPMFHTAGCVVATLGSLWLGGCMLLVEHFRPAPVLELMEKEQATVLFCVPAILGALVEAARDTGGTAAALRTVMVGGANVPAALIETTRQVFGASVHNLYGQTELAPTLSATGRSDTPEDLANTVGRPLPQVECKIVNPITGAVQQLGASGEICARGYQQMIGYLHDPEATARTVDAEGWVHTGDLGVMDERGVITITGRLKDLIIRGGENIAPVEIETCLLGHEAVLEAAVIALPDEQWGEAVTAVVRLRGEPYDGLRDALVAHCRGRLAKYKVPQHWYAADEMPVTPAGKVRKFKLREAVAAGILRPLG</sequence>
<comment type="caution">
    <text evidence="5">The sequence shown here is derived from an EMBL/GenBank/DDBJ whole genome shotgun (WGS) entry which is preliminary data.</text>
</comment>
<proteinExistence type="inferred from homology"/>
<keyword evidence="6" id="KW-1185">Reference proteome</keyword>
<dbReference type="GO" id="GO:0031956">
    <property type="term" value="F:medium-chain fatty acid-CoA ligase activity"/>
    <property type="evidence" value="ECO:0007669"/>
    <property type="project" value="TreeGrafter"/>
</dbReference>
<protein>
    <submittedName>
        <fullName evidence="5">AMP-binding protein</fullName>
    </submittedName>
</protein>
<dbReference type="SUPFAM" id="SSF56801">
    <property type="entry name" value="Acetyl-CoA synthetase-like"/>
    <property type="match status" value="1"/>
</dbReference>